<protein>
    <recommendedName>
        <fullName evidence="2">DUF306 domain-containing protein</fullName>
    </recommendedName>
</protein>
<evidence type="ECO:0000256" key="1">
    <source>
        <dbReference type="SAM" id="MobiDB-lite"/>
    </source>
</evidence>
<keyword evidence="4" id="KW-1185">Reference proteome</keyword>
<reference evidence="4" key="1">
    <citation type="journal article" date="2019" name="Int. J. Syst. Evol. Microbiol.">
        <title>The Global Catalogue of Microorganisms (GCM) 10K type strain sequencing project: providing services to taxonomists for standard genome sequencing and annotation.</title>
        <authorList>
            <consortium name="The Broad Institute Genomics Platform"/>
            <consortium name="The Broad Institute Genome Sequencing Center for Infectious Disease"/>
            <person name="Wu L."/>
            <person name="Ma J."/>
        </authorList>
    </citation>
    <scope>NUCLEOTIDE SEQUENCE [LARGE SCALE GENOMIC DNA]</scope>
    <source>
        <strain evidence="4">JCM 17214</strain>
    </source>
</reference>
<accession>A0ABP7MY79</accession>
<dbReference type="InterPro" id="IPR053147">
    <property type="entry name" value="Hsp_HslJ-like"/>
</dbReference>
<gene>
    <name evidence="3" type="ORF">GCM10022406_16810</name>
</gene>
<dbReference type="EMBL" id="BAABDH010000031">
    <property type="protein sequence ID" value="GAA3932671.1"/>
    <property type="molecule type" value="Genomic_DNA"/>
</dbReference>
<organism evidence="3 4">
    <name type="scientific">Hymenobacter algoricola</name>
    <dbReference type="NCBI Taxonomy" id="486267"/>
    <lineage>
        <taxon>Bacteria</taxon>
        <taxon>Pseudomonadati</taxon>
        <taxon>Bacteroidota</taxon>
        <taxon>Cytophagia</taxon>
        <taxon>Cytophagales</taxon>
        <taxon>Hymenobacteraceae</taxon>
        <taxon>Hymenobacter</taxon>
    </lineage>
</organism>
<feature type="region of interest" description="Disordered" evidence="1">
    <location>
        <begin position="43"/>
        <end position="62"/>
    </location>
</feature>
<name>A0ABP7MY79_9BACT</name>
<feature type="domain" description="DUF306" evidence="2">
    <location>
        <begin position="65"/>
        <end position="172"/>
    </location>
</feature>
<feature type="compositionally biased region" description="Low complexity" evidence="1">
    <location>
        <begin position="43"/>
        <end position="59"/>
    </location>
</feature>
<evidence type="ECO:0000313" key="3">
    <source>
        <dbReference type="EMBL" id="GAA3932671.1"/>
    </source>
</evidence>
<dbReference type="Gene3D" id="2.40.128.270">
    <property type="match status" value="1"/>
</dbReference>
<sequence>MTDALAHPALTTPNRYSLMFTKTFLLGTALLAAACQATIPAASSTAQPAASPTPASAEPAGGGSEKLYAHRWALTEAAGQPVAPTGDARAAHLLFFLPGRLSGSTGCNRLNGTFELTGGDQLKFSPLATTRMMCPEPAAAAETRFVQALGTVKTYYVTDAALELRDGTVVVARFRATPASPEK</sequence>
<dbReference type="Proteomes" id="UP001499909">
    <property type="component" value="Unassembled WGS sequence"/>
</dbReference>
<comment type="caution">
    <text evidence="3">The sequence shown here is derived from an EMBL/GenBank/DDBJ whole genome shotgun (WGS) entry which is preliminary data.</text>
</comment>
<proteinExistence type="predicted"/>
<dbReference type="PANTHER" id="PTHR35535:SF1">
    <property type="entry name" value="HEAT SHOCK PROTEIN HSLJ"/>
    <property type="match status" value="1"/>
</dbReference>
<dbReference type="PANTHER" id="PTHR35535">
    <property type="entry name" value="HEAT SHOCK PROTEIN HSLJ"/>
    <property type="match status" value="1"/>
</dbReference>
<evidence type="ECO:0000259" key="2">
    <source>
        <dbReference type="Pfam" id="PF03724"/>
    </source>
</evidence>
<dbReference type="Pfam" id="PF03724">
    <property type="entry name" value="META"/>
    <property type="match status" value="1"/>
</dbReference>
<dbReference type="InterPro" id="IPR005184">
    <property type="entry name" value="DUF306_Meta_HslJ"/>
</dbReference>
<evidence type="ECO:0000313" key="4">
    <source>
        <dbReference type="Proteomes" id="UP001499909"/>
    </source>
</evidence>
<dbReference type="InterPro" id="IPR038670">
    <property type="entry name" value="HslJ-like_sf"/>
</dbReference>